<proteinExistence type="predicted"/>
<feature type="non-terminal residue" evidence="1">
    <location>
        <position position="1"/>
    </location>
</feature>
<dbReference type="AlphaFoldDB" id="A0A0L8H9J7"/>
<gene>
    <name evidence="1" type="ORF">OCBIM_22019854mg</name>
</gene>
<accession>A0A0L8H9J7</accession>
<reference evidence="1" key="1">
    <citation type="submission" date="2015-07" db="EMBL/GenBank/DDBJ databases">
        <title>MeaNS - Measles Nucleotide Surveillance Program.</title>
        <authorList>
            <person name="Tran T."/>
            <person name="Druce J."/>
        </authorList>
    </citation>
    <scope>NUCLEOTIDE SEQUENCE</scope>
    <source>
        <strain evidence="1">UCB-OBI-ISO-001</strain>
        <tissue evidence="1">Gonad</tissue>
    </source>
</reference>
<evidence type="ECO:0000313" key="1">
    <source>
        <dbReference type="EMBL" id="KOF85739.1"/>
    </source>
</evidence>
<organism evidence="1">
    <name type="scientific">Octopus bimaculoides</name>
    <name type="common">California two-spotted octopus</name>
    <dbReference type="NCBI Taxonomy" id="37653"/>
    <lineage>
        <taxon>Eukaryota</taxon>
        <taxon>Metazoa</taxon>
        <taxon>Spiralia</taxon>
        <taxon>Lophotrochozoa</taxon>
        <taxon>Mollusca</taxon>
        <taxon>Cephalopoda</taxon>
        <taxon>Coleoidea</taxon>
        <taxon>Octopodiformes</taxon>
        <taxon>Octopoda</taxon>
        <taxon>Incirrata</taxon>
        <taxon>Octopodidae</taxon>
        <taxon>Octopus</taxon>
    </lineage>
</organism>
<dbReference type="EMBL" id="KQ418822">
    <property type="protein sequence ID" value="KOF85739.1"/>
    <property type="molecule type" value="Genomic_DNA"/>
</dbReference>
<name>A0A0L8H9J7_OCTBM</name>
<protein>
    <submittedName>
        <fullName evidence="1">Uncharacterized protein</fullName>
    </submittedName>
</protein>
<sequence length="109" mass="12835">ITCFRIMVNNKPKTGKTTPVTRKFDISKLNNPEISSLYVTSILKHLQSIPSDNHDMDKEWMAENTLGYSKRRHQNWFDDNDQEISQLVNAKQQARLSHEQDPRSWHKKV</sequence>